<feature type="non-terminal residue" evidence="1">
    <location>
        <position position="1"/>
    </location>
</feature>
<dbReference type="AlphaFoldDB" id="A0A699X6H5"/>
<name>A0A699X6H5_TANCI</name>
<sequence>VGPTSLPVEMIVAGGPTVGMEPLPVGTSIPLSRTVAAYMEVKTLATSSESLLVLSAAASPSLILIPLIGASSPDGLVVLPSLSSNT</sequence>
<gene>
    <name evidence="1" type="ORF">Tci_926632</name>
</gene>
<protein>
    <submittedName>
        <fullName evidence="1">Uncharacterized protein</fullName>
    </submittedName>
</protein>
<evidence type="ECO:0000313" key="1">
    <source>
        <dbReference type="EMBL" id="GFD54663.1"/>
    </source>
</evidence>
<reference evidence="1" key="1">
    <citation type="journal article" date="2019" name="Sci. Rep.">
        <title>Draft genome of Tanacetum cinerariifolium, the natural source of mosquito coil.</title>
        <authorList>
            <person name="Yamashiro T."/>
            <person name="Shiraishi A."/>
            <person name="Satake H."/>
            <person name="Nakayama K."/>
        </authorList>
    </citation>
    <scope>NUCLEOTIDE SEQUENCE</scope>
</reference>
<organism evidence="1">
    <name type="scientific">Tanacetum cinerariifolium</name>
    <name type="common">Dalmatian daisy</name>
    <name type="synonym">Chrysanthemum cinerariifolium</name>
    <dbReference type="NCBI Taxonomy" id="118510"/>
    <lineage>
        <taxon>Eukaryota</taxon>
        <taxon>Viridiplantae</taxon>
        <taxon>Streptophyta</taxon>
        <taxon>Embryophyta</taxon>
        <taxon>Tracheophyta</taxon>
        <taxon>Spermatophyta</taxon>
        <taxon>Magnoliopsida</taxon>
        <taxon>eudicotyledons</taxon>
        <taxon>Gunneridae</taxon>
        <taxon>Pentapetalae</taxon>
        <taxon>asterids</taxon>
        <taxon>campanulids</taxon>
        <taxon>Asterales</taxon>
        <taxon>Asteraceae</taxon>
        <taxon>Asteroideae</taxon>
        <taxon>Anthemideae</taxon>
        <taxon>Anthemidinae</taxon>
        <taxon>Tanacetum</taxon>
    </lineage>
</organism>
<comment type="caution">
    <text evidence="1">The sequence shown here is derived from an EMBL/GenBank/DDBJ whole genome shotgun (WGS) entry which is preliminary data.</text>
</comment>
<proteinExistence type="predicted"/>
<accession>A0A699X6H5</accession>
<dbReference type="EMBL" id="BKCJ011808675">
    <property type="protein sequence ID" value="GFD54663.1"/>
    <property type="molecule type" value="Genomic_DNA"/>
</dbReference>